<feature type="region of interest" description="Disordered" evidence="1">
    <location>
        <begin position="133"/>
        <end position="152"/>
    </location>
</feature>
<protein>
    <submittedName>
        <fullName evidence="2">ATP synthase F0 subunit B</fullName>
    </submittedName>
</protein>
<accession>A0AAU7V4V1</accession>
<feature type="region of interest" description="Disordered" evidence="1">
    <location>
        <begin position="222"/>
        <end position="243"/>
    </location>
</feature>
<organism evidence="2">
    <name type="scientific">Scrofimicrobium appendicitidis</name>
    <dbReference type="NCBI Taxonomy" id="3079930"/>
    <lineage>
        <taxon>Bacteria</taxon>
        <taxon>Bacillati</taxon>
        <taxon>Actinomycetota</taxon>
        <taxon>Actinomycetes</taxon>
        <taxon>Actinomycetales</taxon>
        <taxon>Actinomycetaceae</taxon>
        <taxon>Scrofimicrobium</taxon>
    </lineage>
</organism>
<gene>
    <name evidence="2" type="ORF">SAC06_06690</name>
</gene>
<dbReference type="CDD" id="cd06503">
    <property type="entry name" value="ATP-synt_Fo_b"/>
    <property type="match status" value="1"/>
</dbReference>
<name>A0AAU7V4V1_9ACTO</name>
<sequence>MPERYVEPSDDQPQTSSIDLSAQDAVYGPSVLIAALDQIEVMVDEARAVPLSPNVIVNKAGIVDLLSQAREALPEDLIAADAVVADADAVLDRADATAEVTIAEANAKAKSIVEEARERADLMLREATEESDRKVARAQEEANQIRQRTQDDVERMVADARAQAEQMVARETVLVQAEDKARQLLHEARTQAGDLRLGADDYAATTLSQVSQVLADLARRTEAGRRTIAERSGFDRPDVDLQP</sequence>
<dbReference type="RefSeq" id="WP_350257539.1">
    <property type="nucleotide sequence ID" value="NZ_CP138335.1"/>
</dbReference>
<dbReference type="KEGG" id="sapp:SAC06_06690"/>
<feature type="compositionally biased region" description="Polar residues" evidence="1">
    <location>
        <begin position="11"/>
        <end position="20"/>
    </location>
</feature>
<reference evidence="2" key="1">
    <citation type="submission" date="2023-11" db="EMBL/GenBank/DDBJ databases">
        <title>Scrofimicrobium hongkongense sp. nov., isolated from a patient with peritonitis.</title>
        <authorList>
            <person name="Lao H.Y."/>
            <person name="Wong A.Y.P."/>
            <person name="Ng T.L."/>
            <person name="Wong R.Y.L."/>
            <person name="Yau M.C.Y."/>
            <person name="Lam J.Y.W."/>
            <person name="Siu G.K.H."/>
        </authorList>
    </citation>
    <scope>NUCLEOTIDE SEQUENCE</scope>
    <source>
        <strain evidence="2">R131</strain>
    </source>
</reference>
<feature type="region of interest" description="Disordered" evidence="1">
    <location>
        <begin position="1"/>
        <end position="20"/>
    </location>
</feature>
<evidence type="ECO:0000313" key="2">
    <source>
        <dbReference type="EMBL" id="XBW07333.1"/>
    </source>
</evidence>
<evidence type="ECO:0000256" key="1">
    <source>
        <dbReference type="SAM" id="MobiDB-lite"/>
    </source>
</evidence>
<proteinExistence type="predicted"/>
<dbReference type="EMBL" id="CP138335">
    <property type="protein sequence ID" value="XBW07333.1"/>
    <property type="molecule type" value="Genomic_DNA"/>
</dbReference>
<dbReference type="AlphaFoldDB" id="A0AAU7V4V1"/>